<dbReference type="AlphaFoldDB" id="A0A0F8YIT6"/>
<dbReference type="EMBL" id="LAZR01056694">
    <property type="protein sequence ID" value="KKK73645.1"/>
    <property type="molecule type" value="Genomic_DNA"/>
</dbReference>
<evidence type="ECO:0000313" key="1">
    <source>
        <dbReference type="EMBL" id="KKK73645.1"/>
    </source>
</evidence>
<reference evidence="1" key="1">
    <citation type="journal article" date="2015" name="Nature">
        <title>Complex archaea that bridge the gap between prokaryotes and eukaryotes.</title>
        <authorList>
            <person name="Spang A."/>
            <person name="Saw J.H."/>
            <person name="Jorgensen S.L."/>
            <person name="Zaremba-Niedzwiedzka K."/>
            <person name="Martijn J."/>
            <person name="Lind A.E."/>
            <person name="van Eijk R."/>
            <person name="Schleper C."/>
            <person name="Guy L."/>
            <person name="Ettema T.J."/>
        </authorList>
    </citation>
    <scope>NUCLEOTIDE SEQUENCE</scope>
</reference>
<dbReference type="InterPro" id="IPR021341">
    <property type="entry name" value="DUF2958"/>
</dbReference>
<organism evidence="1">
    <name type="scientific">marine sediment metagenome</name>
    <dbReference type="NCBI Taxonomy" id="412755"/>
    <lineage>
        <taxon>unclassified sequences</taxon>
        <taxon>metagenomes</taxon>
        <taxon>ecological metagenomes</taxon>
    </lineage>
</organism>
<proteinExistence type="predicted"/>
<accession>A0A0F8YIT6</accession>
<sequence length="49" mass="5786">MIPKHGLVDGFEKEYGTFSMQELVEHRGQLGLPIERDIHWKPRPLKELE</sequence>
<name>A0A0F8YIT6_9ZZZZ</name>
<comment type="caution">
    <text evidence="1">The sequence shown here is derived from an EMBL/GenBank/DDBJ whole genome shotgun (WGS) entry which is preliminary data.</text>
</comment>
<gene>
    <name evidence="1" type="ORF">LCGC14_2891750</name>
</gene>
<dbReference type="Pfam" id="PF11171">
    <property type="entry name" value="DUF2958"/>
    <property type="match status" value="1"/>
</dbReference>
<protein>
    <submittedName>
        <fullName evidence="1">Uncharacterized protein</fullName>
    </submittedName>
</protein>